<evidence type="ECO:0000313" key="2">
    <source>
        <dbReference type="EMBL" id="SDM19145.1"/>
    </source>
</evidence>
<dbReference type="STRING" id="1527607.SAMN05428957_10380"/>
<dbReference type="Pfam" id="PF12706">
    <property type="entry name" value="Lactamase_B_2"/>
    <property type="match status" value="1"/>
</dbReference>
<sequence>MLRFRNLASGSGGNATLIEGGEGGSTARRLLMDCGLSLRQIDLRLAAAGTSAAGLHAVFITHEHSDHTGCVLKLALRERLPVWMSEGTWQAMGAPDLDGLLRIARAGEAIDLGGLQALPFAVPHDAREPLHLRCSDGASHIGLLTDLGHAPDEVLAHLQGCTALLLETNHDSDLLHGGGYPVFLKRRIAGPLGHLPNDASAALLHSVCHPGLRHVAAAHLSARNNQPQLAQAALAGALGCAAQDIIVADQRAGTPWIEASRGLWH</sequence>
<dbReference type="InterPro" id="IPR036866">
    <property type="entry name" value="RibonucZ/Hydroxyglut_hydro"/>
</dbReference>
<dbReference type="InterPro" id="IPR052533">
    <property type="entry name" value="WalJ/YycJ-like"/>
</dbReference>
<dbReference type="PANTHER" id="PTHR47619:SF1">
    <property type="entry name" value="EXODEOXYRIBONUCLEASE WALJ"/>
    <property type="match status" value="1"/>
</dbReference>
<dbReference type="EMBL" id="FNHP01000003">
    <property type="protein sequence ID" value="SDM19145.1"/>
    <property type="molecule type" value="Genomic_DNA"/>
</dbReference>
<dbReference type="RefSeq" id="WP_091567765.1">
    <property type="nucleotide sequence ID" value="NZ_FNHP01000003.1"/>
</dbReference>
<keyword evidence="3" id="KW-1185">Reference proteome</keyword>
<accession>A0A1G9R9R8</accession>
<gene>
    <name evidence="2" type="ORF">SAMN05428957_10380</name>
</gene>
<protein>
    <submittedName>
        <fullName evidence="2">Phosphoribosyl 1,2-cyclic phosphodiesterase</fullName>
    </submittedName>
</protein>
<reference evidence="3" key="1">
    <citation type="submission" date="2016-10" db="EMBL/GenBank/DDBJ databases">
        <authorList>
            <person name="Varghese N."/>
            <person name="Submissions S."/>
        </authorList>
    </citation>
    <scope>NUCLEOTIDE SEQUENCE [LARGE SCALE GENOMIC DNA]</scope>
    <source>
        <strain evidence="3">EPL6</strain>
    </source>
</reference>
<evidence type="ECO:0000259" key="1">
    <source>
        <dbReference type="SMART" id="SM00849"/>
    </source>
</evidence>
<feature type="domain" description="Metallo-beta-lactamase" evidence="1">
    <location>
        <begin position="12"/>
        <end position="219"/>
    </location>
</feature>
<dbReference type="SMART" id="SM00849">
    <property type="entry name" value="Lactamase_B"/>
    <property type="match status" value="1"/>
</dbReference>
<dbReference type="PANTHER" id="PTHR47619">
    <property type="entry name" value="METALLO-HYDROLASE YYCJ-RELATED"/>
    <property type="match status" value="1"/>
</dbReference>
<proteinExistence type="predicted"/>
<dbReference type="Gene3D" id="3.60.15.10">
    <property type="entry name" value="Ribonuclease Z/Hydroxyacylglutathione hydrolase-like"/>
    <property type="match status" value="1"/>
</dbReference>
<evidence type="ECO:0000313" key="3">
    <source>
        <dbReference type="Proteomes" id="UP000198552"/>
    </source>
</evidence>
<name>A0A1G9R9R8_9BURK</name>
<dbReference type="SUPFAM" id="SSF56281">
    <property type="entry name" value="Metallo-hydrolase/oxidoreductase"/>
    <property type="match status" value="1"/>
</dbReference>
<organism evidence="2 3">
    <name type="scientific">Oryzisolibacter propanilivorax</name>
    <dbReference type="NCBI Taxonomy" id="1527607"/>
    <lineage>
        <taxon>Bacteria</taxon>
        <taxon>Pseudomonadati</taxon>
        <taxon>Pseudomonadota</taxon>
        <taxon>Betaproteobacteria</taxon>
        <taxon>Burkholderiales</taxon>
        <taxon>Comamonadaceae</taxon>
        <taxon>Oryzisolibacter</taxon>
    </lineage>
</organism>
<dbReference type="OrthoDB" id="9803916at2"/>
<dbReference type="InterPro" id="IPR001279">
    <property type="entry name" value="Metallo-B-lactamas"/>
</dbReference>
<dbReference type="Proteomes" id="UP000198552">
    <property type="component" value="Unassembled WGS sequence"/>
</dbReference>
<dbReference type="AlphaFoldDB" id="A0A1G9R9R8"/>